<evidence type="ECO:0000313" key="3">
    <source>
        <dbReference type="Proteomes" id="UP000271683"/>
    </source>
</evidence>
<accession>A0A3N1GUB9</accession>
<comment type="caution">
    <text evidence="2">The sequence shown here is derived from an EMBL/GenBank/DDBJ whole genome shotgun (WGS) entry which is preliminary data.</text>
</comment>
<reference evidence="2 3" key="1">
    <citation type="submission" date="2018-11" db="EMBL/GenBank/DDBJ databases">
        <title>Sequencing the genomes of 1000 actinobacteria strains.</title>
        <authorList>
            <person name="Klenk H.-P."/>
        </authorList>
    </citation>
    <scope>NUCLEOTIDE SEQUENCE [LARGE SCALE GENOMIC DNA]</scope>
    <source>
        <strain evidence="2 3">DSM 43634</strain>
    </source>
</reference>
<gene>
    <name evidence="2" type="ORF">EDD30_6924</name>
</gene>
<evidence type="ECO:0000313" key="2">
    <source>
        <dbReference type="EMBL" id="ROP33871.1"/>
    </source>
</evidence>
<sequence>MSGANGPVVILKSPCRRTVPGVRVLSNKITNGFLHNDPYVVRPRSLDTADVFAGILVYASRVAVTGNSSTGTGSAYTGIDVDDGPLSDLTVTGNVVVNGRSAPAACRRPRWRPRRSCAIAAAKHPDADRQRLRRRPGRLPGGRDHGGRQRPPGSVTWVNASTLRVLTPAGTPGTRPVVALSRGGVAAAPVKAPGRYAAGITCLKPSSVALSGGPVTVTASAGATAPAGG</sequence>
<dbReference type="EMBL" id="RJKL01000001">
    <property type="protein sequence ID" value="ROP33871.1"/>
    <property type="molecule type" value="Genomic_DNA"/>
</dbReference>
<dbReference type="Proteomes" id="UP000271683">
    <property type="component" value="Unassembled WGS sequence"/>
</dbReference>
<protein>
    <recommendedName>
        <fullName evidence="4">Right handed beta helix domain-containing protein</fullName>
    </recommendedName>
</protein>
<feature type="region of interest" description="Disordered" evidence="1">
    <location>
        <begin position="119"/>
        <end position="155"/>
    </location>
</feature>
<name>A0A3N1GUB9_9ACTN</name>
<proteinExistence type="predicted"/>
<evidence type="ECO:0008006" key="4">
    <source>
        <dbReference type="Google" id="ProtNLM"/>
    </source>
</evidence>
<evidence type="ECO:0000256" key="1">
    <source>
        <dbReference type="SAM" id="MobiDB-lite"/>
    </source>
</evidence>
<dbReference type="AlphaFoldDB" id="A0A3N1GUB9"/>
<organism evidence="2 3">
    <name type="scientific">Couchioplanes caeruleus</name>
    <dbReference type="NCBI Taxonomy" id="56438"/>
    <lineage>
        <taxon>Bacteria</taxon>
        <taxon>Bacillati</taxon>
        <taxon>Actinomycetota</taxon>
        <taxon>Actinomycetes</taxon>
        <taxon>Micromonosporales</taxon>
        <taxon>Micromonosporaceae</taxon>
        <taxon>Couchioplanes</taxon>
    </lineage>
</organism>